<keyword evidence="2" id="KW-0813">Transport</keyword>
<evidence type="ECO:0000256" key="3">
    <source>
        <dbReference type="ARBA" id="ARBA00022692"/>
    </source>
</evidence>
<dbReference type="PhylomeDB" id="A0A0A2L237"/>
<dbReference type="PANTHER" id="PTHR43791">
    <property type="entry name" value="PERMEASE-RELATED"/>
    <property type="match status" value="1"/>
</dbReference>
<dbReference type="GO" id="GO:0033229">
    <property type="term" value="F:cysteine transmembrane transporter activity"/>
    <property type="evidence" value="ECO:0007669"/>
    <property type="project" value="TreeGrafter"/>
</dbReference>
<dbReference type="InterPro" id="IPR036259">
    <property type="entry name" value="MFS_trans_sf"/>
</dbReference>
<evidence type="ECO:0000256" key="4">
    <source>
        <dbReference type="ARBA" id="ARBA00022989"/>
    </source>
</evidence>
<dbReference type="HOGENOM" id="CLU_001265_0_5_1"/>
<dbReference type="GO" id="GO:0016020">
    <property type="term" value="C:membrane"/>
    <property type="evidence" value="ECO:0007669"/>
    <property type="project" value="UniProtKB-SubCell"/>
</dbReference>
<keyword evidence="4 8" id="KW-1133">Transmembrane helix</keyword>
<dbReference type="EMBL" id="JQGA01000712">
    <property type="protein sequence ID" value="KGO74099.1"/>
    <property type="molecule type" value="Genomic_DNA"/>
</dbReference>
<feature type="transmembrane region" description="Helical" evidence="8">
    <location>
        <begin position="103"/>
        <end position="129"/>
    </location>
</feature>
<keyword evidence="11" id="KW-1185">Reference proteome</keyword>
<dbReference type="Proteomes" id="UP000030104">
    <property type="component" value="Unassembled WGS sequence"/>
</dbReference>
<dbReference type="PROSITE" id="PS50850">
    <property type="entry name" value="MFS"/>
    <property type="match status" value="1"/>
</dbReference>
<feature type="transmembrane region" description="Helical" evidence="8">
    <location>
        <begin position="429"/>
        <end position="449"/>
    </location>
</feature>
<accession>A0A0A2L237</accession>
<dbReference type="OMA" id="SFIGTIC"/>
<name>A0A0A2L237_PENIT</name>
<evidence type="ECO:0000256" key="6">
    <source>
        <dbReference type="ARBA" id="ARBA00037968"/>
    </source>
</evidence>
<dbReference type="InterPro" id="IPR011701">
    <property type="entry name" value="MFS"/>
</dbReference>
<evidence type="ECO:0000256" key="1">
    <source>
        <dbReference type="ARBA" id="ARBA00004141"/>
    </source>
</evidence>
<protein>
    <submittedName>
        <fullName evidence="10">Major facilitator superfamily domain, general substrate transporter</fullName>
    </submittedName>
</protein>
<dbReference type="AlphaFoldDB" id="A0A0A2L237"/>
<evidence type="ECO:0000256" key="8">
    <source>
        <dbReference type="SAM" id="Phobius"/>
    </source>
</evidence>
<keyword evidence="3 8" id="KW-0812">Transmembrane</keyword>
<comment type="subcellular location">
    <subcellularLocation>
        <location evidence="1">Membrane</location>
        <topology evidence="1">Multi-pass membrane protein</topology>
    </subcellularLocation>
</comment>
<keyword evidence="5 8" id="KW-0472">Membrane</keyword>
<dbReference type="STRING" id="40296.A0A0A2L237"/>
<comment type="caution">
    <text evidence="10">The sequence shown here is derived from an EMBL/GenBank/DDBJ whole genome shotgun (WGS) entry which is preliminary data.</text>
</comment>
<feature type="transmembrane region" description="Helical" evidence="8">
    <location>
        <begin position="200"/>
        <end position="221"/>
    </location>
</feature>
<evidence type="ECO:0000313" key="11">
    <source>
        <dbReference type="Proteomes" id="UP000030104"/>
    </source>
</evidence>
<organism evidence="10 11">
    <name type="scientific">Penicillium italicum</name>
    <name type="common">Blue mold</name>
    <dbReference type="NCBI Taxonomy" id="40296"/>
    <lineage>
        <taxon>Eukaryota</taxon>
        <taxon>Fungi</taxon>
        <taxon>Dikarya</taxon>
        <taxon>Ascomycota</taxon>
        <taxon>Pezizomycotina</taxon>
        <taxon>Eurotiomycetes</taxon>
        <taxon>Eurotiomycetidae</taxon>
        <taxon>Eurotiales</taxon>
        <taxon>Aspergillaceae</taxon>
        <taxon>Penicillium</taxon>
    </lineage>
</organism>
<feature type="transmembrane region" description="Helical" evidence="8">
    <location>
        <begin position="141"/>
        <end position="159"/>
    </location>
</feature>
<proteinExistence type="inferred from homology"/>
<evidence type="ECO:0000256" key="2">
    <source>
        <dbReference type="ARBA" id="ARBA00022448"/>
    </source>
</evidence>
<feature type="region of interest" description="Disordered" evidence="7">
    <location>
        <begin position="1"/>
        <end position="23"/>
    </location>
</feature>
<feature type="transmembrane region" description="Helical" evidence="8">
    <location>
        <begin position="493"/>
        <end position="512"/>
    </location>
</feature>
<comment type="similarity">
    <text evidence="6">Belongs to the major facilitator superfamily. Allantoate permease family.</text>
</comment>
<feature type="transmembrane region" description="Helical" evidence="8">
    <location>
        <begin position="333"/>
        <end position="358"/>
    </location>
</feature>
<dbReference type="OrthoDB" id="6730379at2759"/>
<dbReference type="Gene3D" id="1.20.1250.20">
    <property type="entry name" value="MFS general substrate transporter like domains"/>
    <property type="match status" value="2"/>
</dbReference>
<dbReference type="InterPro" id="IPR020846">
    <property type="entry name" value="MFS_dom"/>
</dbReference>
<dbReference type="Pfam" id="PF07690">
    <property type="entry name" value="MFS_1"/>
    <property type="match status" value="1"/>
</dbReference>
<feature type="transmembrane region" description="Helical" evidence="8">
    <location>
        <begin position="171"/>
        <end position="188"/>
    </location>
</feature>
<evidence type="ECO:0000256" key="5">
    <source>
        <dbReference type="ARBA" id="ARBA00023136"/>
    </source>
</evidence>
<feature type="domain" description="Major facilitator superfamily (MFS) profile" evidence="9">
    <location>
        <begin position="103"/>
        <end position="518"/>
    </location>
</feature>
<dbReference type="SUPFAM" id="SSF103473">
    <property type="entry name" value="MFS general substrate transporter"/>
    <property type="match status" value="1"/>
</dbReference>
<feature type="transmembrane region" description="Helical" evidence="8">
    <location>
        <begin position="266"/>
        <end position="285"/>
    </location>
</feature>
<feature type="transmembrane region" description="Helical" evidence="8">
    <location>
        <begin position="397"/>
        <end position="417"/>
    </location>
</feature>
<feature type="transmembrane region" description="Helical" evidence="8">
    <location>
        <begin position="370"/>
        <end position="390"/>
    </location>
</feature>
<dbReference type="FunFam" id="1.20.1250.20:FF:000064">
    <property type="entry name" value="MFS allantoate transporter"/>
    <property type="match status" value="1"/>
</dbReference>
<feature type="transmembrane region" description="Helical" evidence="8">
    <location>
        <begin position="233"/>
        <end position="254"/>
    </location>
</feature>
<evidence type="ECO:0000313" key="10">
    <source>
        <dbReference type="EMBL" id="KGO74099.1"/>
    </source>
</evidence>
<evidence type="ECO:0000259" key="9">
    <source>
        <dbReference type="PROSITE" id="PS50850"/>
    </source>
</evidence>
<gene>
    <name evidence="10" type="ORF">PITC_097850</name>
</gene>
<reference evidence="10 11" key="1">
    <citation type="journal article" date="2015" name="Mol. Plant Microbe Interact.">
        <title>Genome, transcriptome, and functional analyses of Penicillium expansum provide new insights into secondary metabolism and pathogenicity.</title>
        <authorList>
            <person name="Ballester A.R."/>
            <person name="Marcet-Houben M."/>
            <person name="Levin E."/>
            <person name="Sela N."/>
            <person name="Selma-Lazaro C."/>
            <person name="Carmona L."/>
            <person name="Wisniewski M."/>
            <person name="Droby S."/>
            <person name="Gonzalez-Candelas L."/>
            <person name="Gabaldon T."/>
        </authorList>
    </citation>
    <scope>NUCLEOTIDE SEQUENCE [LARGE SCALE GENOMIC DNA]</scope>
    <source>
        <strain evidence="10 11">PHI-1</strain>
    </source>
</reference>
<feature type="transmembrane region" description="Helical" evidence="8">
    <location>
        <begin position="461"/>
        <end position="481"/>
    </location>
</feature>
<sequence>MAEGKDDPQQGIEVTPHQGIETAPVEGIELAQKQHPKIDMGEYESKQDISHVEQVLSASDDLVKDNMDITRVDKEIQAYAAHSQVEIDDATNKRLKRLIDRRVLVVMICTYFLQALDKGTMSFSAIMGIKDDANLNDGQKYSWLTTCIYIAVLIVEYPTNWIIQRVPLGKYLGINICLWGMILALHAACKNFTGLVTVRTLLGIFEACCQPIFVTLSSMWYKREEQAATVTYWYMMNGAQQIVGGLLAYCFTLIGSDKVLKSWQALFLTYGCISVLWGVFVIWYMPDSPMRAKCFSEEDKRLMVERLRSNQTGIQNRKFHAYQMWEAFRDPQMWCYCAVQMFTTLPTSGLGAFFGIIVSGFDFTVLETQLLAMVLGAYIIFVLLSSAWLVNKFKQNTIVMLGFIIPSFIGNIVLMTVENTTLPTKIGLLISYYITLSFWSAQTLTLSMVSRNIAGQTKKSTVVAATFVSWAAGNAIGPQVFLDRDAPRYHIAWSVHMACYACMVFAIVYLRFHLKRENAKKDKLLAESGLSAADPTLIHAFEDKTDRENLNFRYVY</sequence>
<dbReference type="PANTHER" id="PTHR43791:SF63">
    <property type="entry name" value="HIGH AFFINITY CYSTEINE TRANSPORTER"/>
    <property type="match status" value="1"/>
</dbReference>
<evidence type="ECO:0000256" key="7">
    <source>
        <dbReference type="SAM" id="MobiDB-lite"/>
    </source>
</evidence>